<keyword evidence="4" id="KW-0346">Stress response</keyword>
<protein>
    <submittedName>
        <fullName evidence="4">Heat shock protein</fullName>
    </submittedName>
</protein>
<dbReference type="AlphaFoldDB" id="A0A0B4L059"/>
<reference evidence="4" key="1">
    <citation type="submission" date="2013-02" db="EMBL/GenBank/DDBJ databases">
        <title>Rice water weevil heat shock protein.</title>
        <authorList>
            <person name="Yuan X."/>
            <person name="Zhu Z."/>
            <person name="Zhou Y."/>
            <person name="Cheng J."/>
            <person name="Zhou W."/>
            <person name="Liu S."/>
        </authorList>
    </citation>
    <scope>NUCLEOTIDE SEQUENCE</scope>
</reference>
<proteinExistence type="evidence at transcript level"/>
<feature type="domain" description="SHSP" evidence="3">
    <location>
        <begin position="49"/>
        <end position="145"/>
    </location>
</feature>
<comment type="similarity">
    <text evidence="1 2">Belongs to the small heat shock protein (HSP20) family.</text>
</comment>
<dbReference type="PROSITE" id="PS01031">
    <property type="entry name" value="SHSP"/>
    <property type="match status" value="1"/>
</dbReference>
<dbReference type="Pfam" id="PF00011">
    <property type="entry name" value="HSP20"/>
    <property type="match status" value="1"/>
</dbReference>
<dbReference type="InterPro" id="IPR002068">
    <property type="entry name" value="A-crystallin/Hsp20_dom"/>
</dbReference>
<dbReference type="PANTHER" id="PTHR45640">
    <property type="entry name" value="HEAT SHOCK PROTEIN HSP-12.2-RELATED"/>
    <property type="match status" value="1"/>
</dbReference>
<sequence length="145" mass="16653">MGFLKEMYAKSLAIKKCLKFAEDNCFKNIRDTLSKFEIPWEKALEENQTSKIRFVSAMDHVIFHSDRFEILVDTRGFKPEEIKCNMTPTSVEVTAQTDAKIDNNVQKRMSLSRQYMLPQNAVPENGVCCLSQEGILLITAPWSNK</sequence>
<dbReference type="EMBL" id="KC620430">
    <property type="protein sequence ID" value="AHE77379.1"/>
    <property type="molecule type" value="mRNA"/>
</dbReference>
<gene>
    <name evidence="4" type="primary">HSP27f</name>
</gene>
<name>A0A0B4L059_9CUCU</name>
<dbReference type="GO" id="GO:0042026">
    <property type="term" value="P:protein refolding"/>
    <property type="evidence" value="ECO:0007669"/>
    <property type="project" value="TreeGrafter"/>
</dbReference>
<dbReference type="GO" id="GO:0051082">
    <property type="term" value="F:unfolded protein binding"/>
    <property type="evidence" value="ECO:0007669"/>
    <property type="project" value="TreeGrafter"/>
</dbReference>
<dbReference type="SUPFAM" id="SSF49764">
    <property type="entry name" value="HSP20-like chaperones"/>
    <property type="match status" value="1"/>
</dbReference>
<dbReference type="InterPro" id="IPR008978">
    <property type="entry name" value="HSP20-like_chaperone"/>
</dbReference>
<dbReference type="CDD" id="cd06526">
    <property type="entry name" value="metazoan_ACD"/>
    <property type="match status" value="1"/>
</dbReference>
<organism evidence="4">
    <name type="scientific">Lissorhoptrus oryzophilus</name>
    <name type="common">rice water weevil</name>
    <dbReference type="NCBI Taxonomy" id="308863"/>
    <lineage>
        <taxon>Eukaryota</taxon>
        <taxon>Metazoa</taxon>
        <taxon>Ecdysozoa</taxon>
        <taxon>Arthropoda</taxon>
        <taxon>Hexapoda</taxon>
        <taxon>Insecta</taxon>
        <taxon>Pterygota</taxon>
        <taxon>Neoptera</taxon>
        <taxon>Endopterygota</taxon>
        <taxon>Coleoptera</taxon>
        <taxon>Polyphaga</taxon>
        <taxon>Cucujiformia</taxon>
        <taxon>Erirhinidae</taxon>
        <taxon>Erirhininae</taxon>
        <taxon>Lissorhoptrus</taxon>
    </lineage>
</organism>
<dbReference type="GO" id="GO:0009408">
    <property type="term" value="P:response to heat"/>
    <property type="evidence" value="ECO:0007669"/>
    <property type="project" value="TreeGrafter"/>
</dbReference>
<evidence type="ECO:0000256" key="1">
    <source>
        <dbReference type="PROSITE-ProRule" id="PRU00285"/>
    </source>
</evidence>
<evidence type="ECO:0000256" key="2">
    <source>
        <dbReference type="RuleBase" id="RU003616"/>
    </source>
</evidence>
<accession>A0A0B4L059</accession>
<dbReference type="InterPro" id="IPR001436">
    <property type="entry name" value="Alpha-crystallin/sHSP_animal"/>
</dbReference>
<dbReference type="GO" id="GO:0005634">
    <property type="term" value="C:nucleus"/>
    <property type="evidence" value="ECO:0007669"/>
    <property type="project" value="TreeGrafter"/>
</dbReference>
<evidence type="ECO:0000259" key="3">
    <source>
        <dbReference type="PROSITE" id="PS01031"/>
    </source>
</evidence>
<dbReference type="Gene3D" id="2.60.40.790">
    <property type="match status" value="1"/>
</dbReference>
<evidence type="ECO:0000313" key="4">
    <source>
        <dbReference type="EMBL" id="AHE77379.1"/>
    </source>
</evidence>
<dbReference type="GO" id="GO:0005737">
    <property type="term" value="C:cytoplasm"/>
    <property type="evidence" value="ECO:0007669"/>
    <property type="project" value="TreeGrafter"/>
</dbReference>
<dbReference type="PANTHER" id="PTHR45640:SF34">
    <property type="entry name" value="PROTEIN LETHAL(2)ESSENTIAL FOR LIFE"/>
    <property type="match status" value="1"/>
</dbReference>